<dbReference type="AlphaFoldDB" id="A0A0F9L7F6"/>
<gene>
    <name evidence="1" type="ORF">LCGC14_1248850</name>
</gene>
<name>A0A0F9L7F6_9ZZZZ</name>
<reference evidence="1" key="1">
    <citation type="journal article" date="2015" name="Nature">
        <title>Complex archaea that bridge the gap between prokaryotes and eukaryotes.</title>
        <authorList>
            <person name="Spang A."/>
            <person name="Saw J.H."/>
            <person name="Jorgensen S.L."/>
            <person name="Zaremba-Niedzwiedzka K."/>
            <person name="Martijn J."/>
            <person name="Lind A.E."/>
            <person name="van Eijk R."/>
            <person name="Schleper C."/>
            <person name="Guy L."/>
            <person name="Ettema T.J."/>
        </authorList>
    </citation>
    <scope>NUCLEOTIDE SEQUENCE</scope>
</reference>
<organism evidence="1">
    <name type="scientific">marine sediment metagenome</name>
    <dbReference type="NCBI Taxonomy" id="412755"/>
    <lineage>
        <taxon>unclassified sequences</taxon>
        <taxon>metagenomes</taxon>
        <taxon>ecological metagenomes</taxon>
    </lineage>
</organism>
<accession>A0A0F9L7F6</accession>
<proteinExistence type="predicted"/>
<sequence>MPPKPKTISLTPDEVLIVHAALDTRWCYLVQLSDDARTLPEMDLIDDVIDKLKES</sequence>
<dbReference type="EMBL" id="LAZR01006818">
    <property type="protein sequence ID" value="KKM89418.1"/>
    <property type="molecule type" value="Genomic_DNA"/>
</dbReference>
<evidence type="ECO:0000313" key="1">
    <source>
        <dbReference type="EMBL" id="KKM89418.1"/>
    </source>
</evidence>
<protein>
    <submittedName>
        <fullName evidence="1">Uncharacterized protein</fullName>
    </submittedName>
</protein>
<comment type="caution">
    <text evidence="1">The sequence shown here is derived from an EMBL/GenBank/DDBJ whole genome shotgun (WGS) entry which is preliminary data.</text>
</comment>